<keyword evidence="1" id="KW-0812">Transmembrane</keyword>
<feature type="transmembrane region" description="Helical" evidence="1">
    <location>
        <begin position="246"/>
        <end position="269"/>
    </location>
</feature>
<dbReference type="AlphaFoldDB" id="A0A6A4GPV4"/>
<dbReference type="OrthoDB" id="3357408at2759"/>
<feature type="transmembrane region" description="Helical" evidence="1">
    <location>
        <begin position="176"/>
        <end position="198"/>
    </location>
</feature>
<dbReference type="EMBL" id="ML769798">
    <property type="protein sequence ID" value="KAE9387466.1"/>
    <property type="molecule type" value="Genomic_DNA"/>
</dbReference>
<reference evidence="2" key="1">
    <citation type="journal article" date="2019" name="Environ. Microbiol.">
        <title>Fungal ecological strategies reflected in gene transcription - a case study of two litter decomposers.</title>
        <authorList>
            <person name="Barbi F."/>
            <person name="Kohler A."/>
            <person name="Barry K."/>
            <person name="Baskaran P."/>
            <person name="Daum C."/>
            <person name="Fauchery L."/>
            <person name="Ihrmark K."/>
            <person name="Kuo A."/>
            <person name="LaButti K."/>
            <person name="Lipzen A."/>
            <person name="Morin E."/>
            <person name="Grigoriev I.V."/>
            <person name="Henrissat B."/>
            <person name="Lindahl B."/>
            <person name="Martin F."/>
        </authorList>
    </citation>
    <scope>NUCLEOTIDE SEQUENCE</scope>
    <source>
        <strain evidence="2">JB14</strain>
    </source>
</reference>
<keyword evidence="3" id="KW-1185">Reference proteome</keyword>
<keyword evidence="1" id="KW-1133">Transmembrane helix</keyword>
<gene>
    <name evidence="2" type="ORF">BT96DRAFT_981423</name>
</gene>
<evidence type="ECO:0008006" key="4">
    <source>
        <dbReference type="Google" id="ProtNLM"/>
    </source>
</evidence>
<feature type="transmembrane region" description="Helical" evidence="1">
    <location>
        <begin position="53"/>
        <end position="70"/>
    </location>
</feature>
<sequence length="341" mass="37657">MSQQWGETGILIVQLAALFFSSFFWGIFLITFIQSIRYLLWDSKGVRKPPSTISWPMLITAVLLALFPAFDVALGLTVNIEALKSFTSGSAAGLVSATANWAIILKTCNIILGKLVSDGAWIYRCWVIYNRRWLVVAVPLLLWLAYLSLTIYIITAEVQSAVGDQLLLSIATHSDAPLQLIFPGITAGWAISLVNNLLTSGLIVHRIRMVDMYTQDVAAPRNGTHIHVQSLFSRQRCKKRTRLQNINMAIIESGLLYTTVAFITFSTFLAGSLSFFATSAVEIQVLSIAFNLVIIRGARQNDDVQSSTTGRNLPTLPLQNLVEDVAEVSSTNEESRGREKS</sequence>
<organism evidence="2 3">
    <name type="scientific">Gymnopus androsaceus JB14</name>
    <dbReference type="NCBI Taxonomy" id="1447944"/>
    <lineage>
        <taxon>Eukaryota</taxon>
        <taxon>Fungi</taxon>
        <taxon>Dikarya</taxon>
        <taxon>Basidiomycota</taxon>
        <taxon>Agaricomycotina</taxon>
        <taxon>Agaricomycetes</taxon>
        <taxon>Agaricomycetidae</taxon>
        <taxon>Agaricales</taxon>
        <taxon>Marasmiineae</taxon>
        <taxon>Omphalotaceae</taxon>
        <taxon>Gymnopus</taxon>
    </lineage>
</organism>
<protein>
    <recommendedName>
        <fullName evidence="4">G-protein coupled receptors family 1 profile domain-containing protein</fullName>
    </recommendedName>
</protein>
<feature type="transmembrane region" description="Helical" evidence="1">
    <location>
        <begin position="12"/>
        <end position="33"/>
    </location>
</feature>
<feature type="transmembrane region" description="Helical" evidence="1">
    <location>
        <begin position="90"/>
        <end position="112"/>
    </location>
</feature>
<evidence type="ECO:0000313" key="3">
    <source>
        <dbReference type="Proteomes" id="UP000799118"/>
    </source>
</evidence>
<evidence type="ECO:0000313" key="2">
    <source>
        <dbReference type="EMBL" id="KAE9387466.1"/>
    </source>
</evidence>
<accession>A0A6A4GPV4</accession>
<name>A0A6A4GPV4_9AGAR</name>
<feature type="transmembrane region" description="Helical" evidence="1">
    <location>
        <begin position="275"/>
        <end position="295"/>
    </location>
</feature>
<feature type="transmembrane region" description="Helical" evidence="1">
    <location>
        <begin position="133"/>
        <end position="156"/>
    </location>
</feature>
<proteinExistence type="predicted"/>
<dbReference type="Proteomes" id="UP000799118">
    <property type="component" value="Unassembled WGS sequence"/>
</dbReference>
<keyword evidence="1" id="KW-0472">Membrane</keyword>
<evidence type="ECO:0000256" key="1">
    <source>
        <dbReference type="SAM" id="Phobius"/>
    </source>
</evidence>